<dbReference type="Gene3D" id="1.10.287.130">
    <property type="match status" value="1"/>
</dbReference>
<evidence type="ECO:0000259" key="9">
    <source>
        <dbReference type="PROSITE" id="PS50109"/>
    </source>
</evidence>
<dbReference type="Proteomes" id="UP000276055">
    <property type="component" value="Unassembled WGS sequence"/>
</dbReference>
<dbReference type="EMBL" id="RBIR01000012">
    <property type="protein sequence ID" value="RKR12683.1"/>
    <property type="molecule type" value="Genomic_DNA"/>
</dbReference>
<evidence type="ECO:0000256" key="6">
    <source>
        <dbReference type="ARBA" id="ARBA00022777"/>
    </source>
</evidence>
<evidence type="ECO:0000313" key="11">
    <source>
        <dbReference type="Proteomes" id="UP000276055"/>
    </source>
</evidence>
<dbReference type="Gene3D" id="3.30.565.10">
    <property type="entry name" value="Histidine kinase-like ATPase, C-terminal domain"/>
    <property type="match status" value="1"/>
</dbReference>
<dbReference type="CDD" id="cd00082">
    <property type="entry name" value="HisKA"/>
    <property type="match status" value="1"/>
</dbReference>
<gene>
    <name evidence="10" type="ORF">C8D78_3790</name>
</gene>
<dbReference type="SUPFAM" id="SSF55781">
    <property type="entry name" value="GAF domain-like"/>
    <property type="match status" value="1"/>
</dbReference>
<sequence length="403" mass="42699">MVRQSRLAEYGLPRLEPIPATAGTRAPDARAQLQKLLALATATTGIPFGAVNIITEDQQHHIAAVGMDPGICSREDSLCSRVFLSGRTTVVPDASQDPLFRDHPFVTGHVAAIRFYASVPLATADGFVLGSLCVFSPAPAELAAAQQSALEIIASQVVEVLELHHHARMLARALDEARISNELLEAFTARISHDLRNPLTSIIGFTELGEMQGAADADDVRLIGRTSRRMLAMVDDLLSFSRIGGALRRQPVSLAALVGAVEEDLTAVLKDSGADIQVSDAVLQADGEQLRILLQNLIHNAVAYSRPGVPPRILVTAEESPGTIEVRLTDNGKGIPAEERIHVTEPLARLHREDDPPGSGLGLATCVRIAKAHGGRLSIGSAPDGGTTVSVWLPAVTSGILSS</sequence>
<evidence type="ECO:0000313" key="10">
    <source>
        <dbReference type="EMBL" id="RKR12683.1"/>
    </source>
</evidence>
<dbReference type="SMART" id="SM00388">
    <property type="entry name" value="HisKA"/>
    <property type="match status" value="1"/>
</dbReference>
<keyword evidence="6 10" id="KW-0418">Kinase</keyword>
<dbReference type="InterPro" id="IPR036097">
    <property type="entry name" value="HisK_dim/P_sf"/>
</dbReference>
<keyword evidence="5" id="KW-0808">Transferase</keyword>
<dbReference type="SMART" id="SM00387">
    <property type="entry name" value="HATPase_c"/>
    <property type="match status" value="1"/>
</dbReference>
<dbReference type="InterPro" id="IPR029016">
    <property type="entry name" value="GAF-like_dom_sf"/>
</dbReference>
<dbReference type="PANTHER" id="PTHR42878">
    <property type="entry name" value="TWO-COMPONENT HISTIDINE KINASE"/>
    <property type="match status" value="1"/>
</dbReference>
<dbReference type="GO" id="GO:0007234">
    <property type="term" value="P:osmosensory signaling via phosphorelay pathway"/>
    <property type="evidence" value="ECO:0007669"/>
    <property type="project" value="TreeGrafter"/>
</dbReference>
<evidence type="ECO:0000256" key="8">
    <source>
        <dbReference type="ARBA" id="ARBA00039401"/>
    </source>
</evidence>
<dbReference type="InterPro" id="IPR004358">
    <property type="entry name" value="Sig_transdc_His_kin-like_C"/>
</dbReference>
<dbReference type="GO" id="GO:0000156">
    <property type="term" value="F:phosphorelay response regulator activity"/>
    <property type="evidence" value="ECO:0007669"/>
    <property type="project" value="TreeGrafter"/>
</dbReference>
<dbReference type="InterPro" id="IPR050351">
    <property type="entry name" value="BphY/WalK/GraS-like"/>
</dbReference>
<comment type="catalytic activity">
    <reaction evidence="1">
        <text>ATP + protein L-histidine = ADP + protein N-phospho-L-histidine.</text>
        <dbReference type="EC" id="2.7.13.3"/>
    </reaction>
</comment>
<reference evidence="10 11" key="1">
    <citation type="submission" date="2018-10" db="EMBL/GenBank/DDBJ databases">
        <title>Genomic Encyclopedia of Type Strains, Phase IV (KMG-IV): sequencing the most valuable type-strain genomes for metagenomic binning, comparative biology and taxonomic classification.</title>
        <authorList>
            <person name="Goeker M."/>
        </authorList>
    </citation>
    <scope>NUCLEOTIDE SEQUENCE [LARGE SCALE GENOMIC DNA]</scope>
    <source>
        <strain evidence="10 11">DSM 25586</strain>
    </source>
</reference>
<dbReference type="SUPFAM" id="SSF47384">
    <property type="entry name" value="Homodimeric domain of signal transducing histidine kinase"/>
    <property type="match status" value="1"/>
</dbReference>
<organism evidence="10 11">
    <name type="scientific">Arthrobacter oryzae</name>
    <dbReference type="NCBI Taxonomy" id="409290"/>
    <lineage>
        <taxon>Bacteria</taxon>
        <taxon>Bacillati</taxon>
        <taxon>Actinomycetota</taxon>
        <taxon>Actinomycetes</taxon>
        <taxon>Micrococcales</taxon>
        <taxon>Micrococcaceae</taxon>
        <taxon>Arthrobacter</taxon>
    </lineage>
</organism>
<keyword evidence="4" id="KW-0597">Phosphoprotein</keyword>
<dbReference type="Pfam" id="PF00512">
    <property type="entry name" value="HisKA"/>
    <property type="match status" value="1"/>
</dbReference>
<accession>A0A495E871</accession>
<dbReference type="AlphaFoldDB" id="A0A495E871"/>
<dbReference type="InterPro" id="IPR003018">
    <property type="entry name" value="GAF"/>
</dbReference>
<dbReference type="InterPro" id="IPR003661">
    <property type="entry name" value="HisK_dim/P_dom"/>
</dbReference>
<dbReference type="GO" id="GO:0000155">
    <property type="term" value="F:phosphorelay sensor kinase activity"/>
    <property type="evidence" value="ECO:0007669"/>
    <property type="project" value="InterPro"/>
</dbReference>
<dbReference type="PRINTS" id="PR00344">
    <property type="entry name" value="BCTRLSENSOR"/>
</dbReference>
<dbReference type="RefSeq" id="WP_279629538.1">
    <property type="nucleotide sequence ID" value="NZ_RBIR01000012.1"/>
</dbReference>
<name>A0A495E871_9MICC</name>
<protein>
    <recommendedName>
        <fullName evidence="8">Sensor-like histidine kinase SenX3</fullName>
        <ecNumber evidence="3">2.7.13.3</ecNumber>
    </recommendedName>
</protein>
<dbReference type="SUPFAM" id="SSF55874">
    <property type="entry name" value="ATPase domain of HSP90 chaperone/DNA topoisomerase II/histidine kinase"/>
    <property type="match status" value="1"/>
</dbReference>
<feature type="domain" description="Histidine kinase" evidence="9">
    <location>
        <begin position="190"/>
        <end position="397"/>
    </location>
</feature>
<proteinExistence type="predicted"/>
<dbReference type="PROSITE" id="PS50109">
    <property type="entry name" value="HIS_KIN"/>
    <property type="match status" value="1"/>
</dbReference>
<evidence type="ECO:0000256" key="2">
    <source>
        <dbReference type="ARBA" id="ARBA00004236"/>
    </source>
</evidence>
<dbReference type="GO" id="GO:0005886">
    <property type="term" value="C:plasma membrane"/>
    <property type="evidence" value="ECO:0007669"/>
    <property type="project" value="UniProtKB-SubCell"/>
</dbReference>
<dbReference type="InterPro" id="IPR036890">
    <property type="entry name" value="HATPase_C_sf"/>
</dbReference>
<evidence type="ECO:0000256" key="7">
    <source>
        <dbReference type="ARBA" id="ARBA00023012"/>
    </source>
</evidence>
<dbReference type="Pfam" id="PF13185">
    <property type="entry name" value="GAF_2"/>
    <property type="match status" value="1"/>
</dbReference>
<evidence type="ECO:0000256" key="1">
    <source>
        <dbReference type="ARBA" id="ARBA00000085"/>
    </source>
</evidence>
<evidence type="ECO:0000256" key="5">
    <source>
        <dbReference type="ARBA" id="ARBA00022679"/>
    </source>
</evidence>
<dbReference type="SMART" id="SM00065">
    <property type="entry name" value="GAF"/>
    <property type="match status" value="1"/>
</dbReference>
<comment type="caution">
    <text evidence="10">The sequence shown here is derived from an EMBL/GenBank/DDBJ whole genome shotgun (WGS) entry which is preliminary data.</text>
</comment>
<dbReference type="PANTHER" id="PTHR42878:SF15">
    <property type="entry name" value="BACTERIOPHYTOCHROME"/>
    <property type="match status" value="1"/>
</dbReference>
<keyword evidence="7" id="KW-0902">Two-component regulatory system</keyword>
<dbReference type="InterPro" id="IPR003594">
    <property type="entry name" value="HATPase_dom"/>
</dbReference>
<evidence type="ECO:0000256" key="3">
    <source>
        <dbReference type="ARBA" id="ARBA00012438"/>
    </source>
</evidence>
<dbReference type="Pfam" id="PF02518">
    <property type="entry name" value="HATPase_c"/>
    <property type="match status" value="1"/>
</dbReference>
<comment type="subcellular location">
    <subcellularLocation>
        <location evidence="2">Cell membrane</location>
    </subcellularLocation>
</comment>
<dbReference type="GO" id="GO:0030295">
    <property type="term" value="F:protein kinase activator activity"/>
    <property type="evidence" value="ECO:0007669"/>
    <property type="project" value="TreeGrafter"/>
</dbReference>
<dbReference type="CDD" id="cd00075">
    <property type="entry name" value="HATPase"/>
    <property type="match status" value="1"/>
</dbReference>
<evidence type="ECO:0000256" key="4">
    <source>
        <dbReference type="ARBA" id="ARBA00022553"/>
    </source>
</evidence>
<dbReference type="InterPro" id="IPR005467">
    <property type="entry name" value="His_kinase_dom"/>
</dbReference>
<dbReference type="Gene3D" id="3.30.450.40">
    <property type="match status" value="1"/>
</dbReference>
<dbReference type="EC" id="2.7.13.3" evidence="3"/>